<dbReference type="GO" id="GO:0015651">
    <property type="term" value="F:quaternary ammonium group transmembrane transporter activity"/>
    <property type="evidence" value="ECO:0007669"/>
    <property type="project" value="UniProtKB-ARBA"/>
</dbReference>
<keyword evidence="7 11" id="KW-1133">Transmembrane helix</keyword>
<accession>A0A401RRS1</accession>
<dbReference type="InterPro" id="IPR005829">
    <property type="entry name" value="Sugar_transporter_CS"/>
</dbReference>
<feature type="transmembrane region" description="Helical" evidence="11">
    <location>
        <begin position="378"/>
        <end position="398"/>
    </location>
</feature>
<feature type="transmembrane region" description="Helical" evidence="11">
    <location>
        <begin position="290"/>
        <end position="309"/>
    </location>
</feature>
<evidence type="ECO:0000313" key="13">
    <source>
        <dbReference type="EMBL" id="GCC20840.1"/>
    </source>
</evidence>
<keyword evidence="14" id="KW-1185">Reference proteome</keyword>
<evidence type="ECO:0000256" key="5">
    <source>
        <dbReference type="ARBA" id="ARBA00022741"/>
    </source>
</evidence>
<evidence type="ECO:0000313" key="14">
    <source>
        <dbReference type="Proteomes" id="UP000287033"/>
    </source>
</evidence>
<dbReference type="Pfam" id="PF00083">
    <property type="entry name" value="Sugar_tr"/>
    <property type="match status" value="1"/>
</dbReference>
<gene>
    <name evidence="13" type="ORF">chiPu_0019408</name>
</gene>
<sequence length="450" mass="50481">MVAAILEPQKEQYISTIVSEWNLVCNDDWKAPFAMSVFFLGVLTGSFISGQLSDRFGRKLVMFGTMAVQTVFSMLQAFSPNWEIFCILNFLVGLGQISNLVAAFVLGSELLGKSIRVAFATVGAFIPYAIGYMALPLVAYFIRSWSTLLFLLSLSGVLYIPLWWFIPESPRWLLINSRIKEAEGLLRRAAKKNGITPPDVLFSDLELEDMKAKSKQTHSIIHLFKTRNIRAITLINLLIWMILTAEYFSLSLNTPNLHGDDYLNCFFAGAIEVPAYVASWLLLQRFSRRFSLSSTLFLGGIVLFFIQPIPSNLAAISTVLVMIGKFGTTTAFAIVFVYTSELYPTAVRNMGVGMSSMASRVGSIISPYIFFLGIYHEFLPYILMGTLTVFSAILVLLLPETINIPLPETIDQMQKIKRLKCGSTHKYHYRFYKNGTTGETNVVVSKKEEI</sequence>
<keyword evidence="8" id="KW-0406">Ion transport</keyword>
<protein>
    <recommendedName>
        <fullName evidence="12">Major facilitator superfamily (MFS) profile domain-containing protein</fullName>
    </recommendedName>
</protein>
<evidence type="ECO:0000256" key="6">
    <source>
        <dbReference type="ARBA" id="ARBA00022840"/>
    </source>
</evidence>
<dbReference type="GO" id="GO:0006811">
    <property type="term" value="P:monoatomic ion transport"/>
    <property type="evidence" value="ECO:0007669"/>
    <property type="project" value="UniProtKB-KW"/>
</dbReference>
<evidence type="ECO:0000256" key="9">
    <source>
        <dbReference type="ARBA" id="ARBA00023136"/>
    </source>
</evidence>
<name>A0A401RRS1_CHIPU</name>
<organism evidence="13 14">
    <name type="scientific">Chiloscyllium punctatum</name>
    <name type="common">Brownbanded bambooshark</name>
    <name type="synonym">Hemiscyllium punctatum</name>
    <dbReference type="NCBI Taxonomy" id="137246"/>
    <lineage>
        <taxon>Eukaryota</taxon>
        <taxon>Metazoa</taxon>
        <taxon>Chordata</taxon>
        <taxon>Craniata</taxon>
        <taxon>Vertebrata</taxon>
        <taxon>Chondrichthyes</taxon>
        <taxon>Elasmobranchii</taxon>
        <taxon>Galeomorphii</taxon>
        <taxon>Galeoidea</taxon>
        <taxon>Orectolobiformes</taxon>
        <taxon>Hemiscylliidae</taxon>
        <taxon>Chiloscyllium</taxon>
    </lineage>
</organism>
<comment type="caution">
    <text evidence="13">The sequence shown here is derived from an EMBL/GenBank/DDBJ whole genome shotgun (WGS) entry which is preliminary data.</text>
</comment>
<dbReference type="PROSITE" id="PS50850">
    <property type="entry name" value="MFS"/>
    <property type="match status" value="1"/>
</dbReference>
<evidence type="ECO:0000256" key="10">
    <source>
        <dbReference type="ARBA" id="ARBA00023180"/>
    </source>
</evidence>
<dbReference type="FunFam" id="1.20.1250.20:FF:000070">
    <property type="entry name" value="Solute carrier family 22 member 5"/>
    <property type="match status" value="1"/>
</dbReference>
<feature type="transmembrane region" description="Helical" evidence="11">
    <location>
        <begin position="350"/>
        <end position="372"/>
    </location>
</feature>
<proteinExistence type="inferred from homology"/>
<feature type="transmembrane region" description="Helical" evidence="11">
    <location>
        <begin position="60"/>
        <end position="78"/>
    </location>
</feature>
<evidence type="ECO:0000256" key="1">
    <source>
        <dbReference type="ARBA" id="ARBA00004127"/>
    </source>
</evidence>
<reference evidence="13 14" key="1">
    <citation type="journal article" date="2018" name="Nat. Ecol. Evol.">
        <title>Shark genomes provide insights into elasmobranch evolution and the origin of vertebrates.</title>
        <authorList>
            <person name="Hara Y"/>
            <person name="Yamaguchi K"/>
            <person name="Onimaru K"/>
            <person name="Kadota M"/>
            <person name="Koyanagi M"/>
            <person name="Keeley SD"/>
            <person name="Tatsumi K"/>
            <person name="Tanaka K"/>
            <person name="Motone F"/>
            <person name="Kageyama Y"/>
            <person name="Nozu R"/>
            <person name="Adachi N"/>
            <person name="Nishimura O"/>
            <person name="Nakagawa R"/>
            <person name="Tanegashima C"/>
            <person name="Kiyatake I"/>
            <person name="Matsumoto R"/>
            <person name="Murakumo K"/>
            <person name="Nishida K"/>
            <person name="Terakita A"/>
            <person name="Kuratani S"/>
            <person name="Sato K"/>
            <person name="Hyodo S Kuraku.S."/>
        </authorList>
    </citation>
    <scope>NUCLEOTIDE SEQUENCE [LARGE SCALE GENOMIC DNA]</scope>
</reference>
<feature type="transmembrane region" description="Helical" evidence="11">
    <location>
        <begin position="118"/>
        <end position="142"/>
    </location>
</feature>
<keyword evidence="4 11" id="KW-0812">Transmembrane</keyword>
<feature type="transmembrane region" description="Helical" evidence="11">
    <location>
        <begin position="231"/>
        <end position="250"/>
    </location>
</feature>
<dbReference type="InterPro" id="IPR005828">
    <property type="entry name" value="MFS_sugar_transport-like"/>
</dbReference>
<dbReference type="InterPro" id="IPR036259">
    <property type="entry name" value="MFS_trans_sf"/>
</dbReference>
<keyword evidence="3" id="KW-0813">Transport</keyword>
<dbReference type="STRING" id="137246.A0A401RRS1"/>
<comment type="similarity">
    <text evidence="2">Belongs to the major facilitator (TC 2.A.1) superfamily. Organic cation transporter (TC 2.A.1.19) family.</text>
</comment>
<dbReference type="OrthoDB" id="3936150at2759"/>
<feature type="transmembrane region" description="Helical" evidence="11">
    <location>
        <begin position="29"/>
        <end position="48"/>
    </location>
</feature>
<dbReference type="GO" id="GO:0012505">
    <property type="term" value="C:endomembrane system"/>
    <property type="evidence" value="ECO:0007669"/>
    <property type="project" value="UniProtKB-SubCell"/>
</dbReference>
<dbReference type="EMBL" id="BEZZ01001970">
    <property type="protein sequence ID" value="GCC20840.1"/>
    <property type="molecule type" value="Genomic_DNA"/>
</dbReference>
<evidence type="ECO:0000256" key="7">
    <source>
        <dbReference type="ARBA" id="ARBA00022989"/>
    </source>
</evidence>
<feature type="transmembrane region" description="Helical" evidence="11">
    <location>
        <begin position="262"/>
        <end position="283"/>
    </location>
</feature>
<keyword evidence="9 11" id="KW-0472">Membrane</keyword>
<dbReference type="InterPro" id="IPR020846">
    <property type="entry name" value="MFS_dom"/>
</dbReference>
<feature type="transmembrane region" description="Helical" evidence="11">
    <location>
        <begin position="84"/>
        <end position="106"/>
    </location>
</feature>
<feature type="transmembrane region" description="Helical" evidence="11">
    <location>
        <begin position="148"/>
        <end position="166"/>
    </location>
</feature>
<keyword evidence="5" id="KW-0547">Nucleotide-binding</keyword>
<dbReference type="GO" id="GO:0016020">
    <property type="term" value="C:membrane"/>
    <property type="evidence" value="ECO:0007669"/>
    <property type="project" value="InterPro"/>
</dbReference>
<keyword evidence="6" id="KW-0067">ATP-binding</keyword>
<evidence type="ECO:0000256" key="8">
    <source>
        <dbReference type="ARBA" id="ARBA00023065"/>
    </source>
</evidence>
<evidence type="ECO:0000256" key="4">
    <source>
        <dbReference type="ARBA" id="ARBA00022692"/>
    </source>
</evidence>
<evidence type="ECO:0000259" key="12">
    <source>
        <dbReference type="PROSITE" id="PS50850"/>
    </source>
</evidence>
<dbReference type="PANTHER" id="PTHR24064">
    <property type="entry name" value="SOLUTE CARRIER FAMILY 22 MEMBER"/>
    <property type="match status" value="1"/>
</dbReference>
<dbReference type="OMA" id="REDIAYP"/>
<evidence type="ECO:0000256" key="3">
    <source>
        <dbReference type="ARBA" id="ARBA00022448"/>
    </source>
</evidence>
<evidence type="ECO:0000256" key="11">
    <source>
        <dbReference type="SAM" id="Phobius"/>
    </source>
</evidence>
<keyword evidence="10" id="KW-0325">Glycoprotein</keyword>
<dbReference type="Proteomes" id="UP000287033">
    <property type="component" value="Unassembled WGS sequence"/>
</dbReference>
<feature type="domain" description="Major facilitator superfamily (MFS) profile" evidence="12">
    <location>
        <begin position="1"/>
        <end position="403"/>
    </location>
</feature>
<evidence type="ECO:0000256" key="2">
    <source>
        <dbReference type="ARBA" id="ARBA00009203"/>
    </source>
</evidence>
<feature type="transmembrane region" description="Helical" evidence="11">
    <location>
        <begin position="315"/>
        <end position="338"/>
    </location>
</feature>
<dbReference type="PROSITE" id="PS00216">
    <property type="entry name" value="SUGAR_TRANSPORT_1"/>
    <property type="match status" value="1"/>
</dbReference>
<dbReference type="SUPFAM" id="SSF103473">
    <property type="entry name" value="MFS general substrate transporter"/>
    <property type="match status" value="1"/>
</dbReference>
<dbReference type="Gene3D" id="1.20.1250.20">
    <property type="entry name" value="MFS general substrate transporter like domains"/>
    <property type="match status" value="1"/>
</dbReference>
<dbReference type="AlphaFoldDB" id="A0A401RRS1"/>
<dbReference type="GO" id="GO:0005524">
    <property type="term" value="F:ATP binding"/>
    <property type="evidence" value="ECO:0007669"/>
    <property type="project" value="UniProtKB-KW"/>
</dbReference>
<comment type="subcellular location">
    <subcellularLocation>
        <location evidence="1">Endomembrane system</location>
        <topology evidence="1">Multi-pass membrane protein</topology>
    </subcellularLocation>
</comment>